<dbReference type="Pfam" id="PF05193">
    <property type="entry name" value="Peptidase_M16_C"/>
    <property type="match status" value="1"/>
</dbReference>
<evidence type="ECO:0000259" key="3">
    <source>
        <dbReference type="Pfam" id="PF05193"/>
    </source>
</evidence>
<reference evidence="4" key="2">
    <citation type="journal article" date="2007" name="Science">
        <title>Draft genome sequence of the sexually transmitted pathogen Trichomonas vaginalis.</title>
        <authorList>
            <person name="Carlton J.M."/>
            <person name="Hirt R.P."/>
            <person name="Silva J.C."/>
            <person name="Delcher A.L."/>
            <person name="Schatz M."/>
            <person name="Zhao Q."/>
            <person name="Wortman J.R."/>
            <person name="Bidwell S.L."/>
            <person name="Alsmark U.C.M."/>
            <person name="Besteiro S."/>
            <person name="Sicheritz-Ponten T."/>
            <person name="Noel C.J."/>
            <person name="Dacks J.B."/>
            <person name="Foster P.G."/>
            <person name="Simillion C."/>
            <person name="Van de Peer Y."/>
            <person name="Miranda-Saavedra D."/>
            <person name="Barton G.J."/>
            <person name="Westrop G.D."/>
            <person name="Mueller S."/>
            <person name="Dessi D."/>
            <person name="Fiori P.L."/>
            <person name="Ren Q."/>
            <person name="Paulsen I."/>
            <person name="Zhang H."/>
            <person name="Bastida-Corcuera F.D."/>
            <person name="Simoes-Barbosa A."/>
            <person name="Brown M.T."/>
            <person name="Hayes R.D."/>
            <person name="Mukherjee M."/>
            <person name="Okumura C.Y."/>
            <person name="Schneider R."/>
            <person name="Smith A.J."/>
            <person name="Vanacova S."/>
            <person name="Villalvazo M."/>
            <person name="Haas B.J."/>
            <person name="Pertea M."/>
            <person name="Feldblyum T.V."/>
            <person name="Utterback T.R."/>
            <person name="Shu C.L."/>
            <person name="Osoegawa K."/>
            <person name="de Jong P.J."/>
            <person name="Hrdy I."/>
            <person name="Horvathova L."/>
            <person name="Zubacova Z."/>
            <person name="Dolezal P."/>
            <person name="Malik S.B."/>
            <person name="Logsdon J.M. Jr."/>
            <person name="Henze K."/>
            <person name="Gupta A."/>
            <person name="Wang C.C."/>
            <person name="Dunne R.L."/>
            <person name="Upcroft J.A."/>
            <person name="Upcroft P."/>
            <person name="White O."/>
            <person name="Salzberg S.L."/>
            <person name="Tang P."/>
            <person name="Chiu C.-H."/>
            <person name="Lee Y.-S."/>
            <person name="Embley T.M."/>
            <person name="Coombs G.H."/>
            <person name="Mottram J.C."/>
            <person name="Tachezy J."/>
            <person name="Fraser-Liggett C.M."/>
            <person name="Johnson P.J."/>
        </authorList>
    </citation>
    <scope>NUCLEOTIDE SEQUENCE [LARGE SCALE GENOMIC DNA]</scope>
    <source>
        <strain evidence="4">G3</strain>
    </source>
</reference>
<dbReference type="InterPro" id="IPR050361">
    <property type="entry name" value="MPP/UQCRC_Complex"/>
</dbReference>
<dbReference type="KEGG" id="tva:4720872"/>
<evidence type="ECO:0000313" key="4">
    <source>
        <dbReference type="EMBL" id="EAY23634.1"/>
    </source>
</evidence>
<evidence type="ECO:0000313" key="5">
    <source>
        <dbReference type="Proteomes" id="UP000001542"/>
    </source>
</evidence>
<dbReference type="RefSeq" id="XP_001276882.1">
    <property type="nucleotide sequence ID" value="XM_001276881.1"/>
</dbReference>
<protein>
    <submittedName>
        <fullName evidence="4">Clan ME, family M16, insulinase-like metallopeptidase</fullName>
    </submittedName>
</protein>
<name>A2D7B7_TRIV3</name>
<evidence type="ECO:0000256" key="1">
    <source>
        <dbReference type="ARBA" id="ARBA00002123"/>
    </source>
</evidence>
<dbReference type="InterPro" id="IPR011249">
    <property type="entry name" value="Metalloenz_LuxS/M16"/>
</dbReference>
<dbReference type="InParanoid" id="A2D7B7"/>
<dbReference type="GO" id="GO:0005739">
    <property type="term" value="C:mitochondrion"/>
    <property type="evidence" value="ECO:0000318"/>
    <property type="project" value="GO_Central"/>
</dbReference>
<evidence type="ECO:0000256" key="2">
    <source>
        <dbReference type="ARBA" id="ARBA00007261"/>
    </source>
</evidence>
<gene>
    <name evidence="4" type="ORF">TVAG_119710</name>
</gene>
<dbReference type="STRING" id="5722.A2D7B7"/>
<comment type="function">
    <text evidence="1">Substrate recognition and binding subunit of the essential mitochondrial processing protease (MPP), which cleaves the mitochondrial sequence off newly imported precursors proteins.</text>
</comment>
<reference evidence="4" key="1">
    <citation type="submission" date="2006-10" db="EMBL/GenBank/DDBJ databases">
        <authorList>
            <person name="Amadeo P."/>
            <person name="Zhao Q."/>
            <person name="Wortman J."/>
            <person name="Fraser-Liggett C."/>
            <person name="Carlton J."/>
        </authorList>
    </citation>
    <scope>NUCLEOTIDE SEQUENCE</scope>
    <source>
        <strain evidence="4">G3</strain>
    </source>
</reference>
<dbReference type="PANTHER" id="PTHR11851:SF49">
    <property type="entry name" value="MITOCHONDRIAL-PROCESSING PEPTIDASE SUBUNIT ALPHA"/>
    <property type="match status" value="1"/>
</dbReference>
<dbReference type="VEuPathDB" id="TrichDB:TVAGG3_0992570"/>
<dbReference type="GO" id="GO:0046872">
    <property type="term" value="F:metal ion binding"/>
    <property type="evidence" value="ECO:0007669"/>
    <property type="project" value="InterPro"/>
</dbReference>
<dbReference type="PANTHER" id="PTHR11851">
    <property type="entry name" value="METALLOPROTEASE"/>
    <property type="match status" value="1"/>
</dbReference>
<proteinExistence type="inferred from homology"/>
<keyword evidence="5" id="KW-1185">Reference proteome</keyword>
<dbReference type="SMR" id="A2D7B7"/>
<sequence length="418" mass="45936">MDCVSSVLPNGIHLKLMKGPRGVCSIGAVFPIGSINSPKTADTQVTLSSKLVESLISPKHVFMHQVYPFLQVNREYSYLTLQFLPESTTYAIESLKRFLDGAAPANTTFDQQKQLNYAAEQLGEYNLLEKYKDLVCMSSFSNKSYAHGNYALQGEKIDLNPQILKEIPKCTTLVGSIDMYEELVKLGGSLSPFPKVKLHITSNFEPNHVNKNVKQSSLQGSKISMTSSLSIMSLSWPSCEAKSVEAPAYAVLSKIFGGGSEFSSEGLGSGFSSLLYTKVVGGVARCHQAYAYNNFFTTGGRFNINVVAEDRNLVKAAQLVRECIHSVETIEDKNLDAARGLVITAGTKELNASDKRFNEFVRSSYLGCKPIYSSQYKKSIKEVTRKAVEKALKQTFSYKPAVAVYGPAVPNEIAKVFE</sequence>
<dbReference type="VEuPathDB" id="TrichDB:TVAG_119710"/>
<comment type="similarity">
    <text evidence="2">Belongs to the peptidase M16 family.</text>
</comment>
<dbReference type="InterPro" id="IPR007863">
    <property type="entry name" value="Peptidase_M16_C"/>
</dbReference>
<dbReference type="AlphaFoldDB" id="A2D7B7"/>
<dbReference type="Gene3D" id="3.30.830.10">
    <property type="entry name" value="Metalloenzyme, LuxS/M16 peptidase-like"/>
    <property type="match status" value="1"/>
</dbReference>
<dbReference type="Proteomes" id="UP000001542">
    <property type="component" value="Unassembled WGS sequence"/>
</dbReference>
<accession>A2D7B7</accession>
<dbReference type="SUPFAM" id="SSF63411">
    <property type="entry name" value="LuxS/MPP-like metallohydrolase"/>
    <property type="match status" value="1"/>
</dbReference>
<feature type="domain" description="Peptidase M16 C-terminal" evidence="3">
    <location>
        <begin position="222"/>
        <end position="328"/>
    </location>
</feature>
<organism evidence="4 5">
    <name type="scientific">Trichomonas vaginalis (strain ATCC PRA-98 / G3)</name>
    <dbReference type="NCBI Taxonomy" id="412133"/>
    <lineage>
        <taxon>Eukaryota</taxon>
        <taxon>Metamonada</taxon>
        <taxon>Parabasalia</taxon>
        <taxon>Trichomonadida</taxon>
        <taxon>Trichomonadidae</taxon>
        <taxon>Trichomonas</taxon>
    </lineage>
</organism>
<dbReference type="EMBL" id="DS113177">
    <property type="protein sequence ID" value="EAY23634.1"/>
    <property type="molecule type" value="Genomic_DNA"/>
</dbReference>